<protein>
    <recommendedName>
        <fullName evidence="1">Protein NO VEIN C-terminal domain-containing protein</fullName>
    </recommendedName>
</protein>
<keyword evidence="3" id="KW-1185">Reference proteome</keyword>
<dbReference type="Pfam" id="PF13020">
    <property type="entry name" value="NOV_C"/>
    <property type="match status" value="1"/>
</dbReference>
<evidence type="ECO:0000313" key="3">
    <source>
        <dbReference type="Proteomes" id="UP000183287"/>
    </source>
</evidence>
<gene>
    <name evidence="2" type="ORF">SAMN05421863_103217</name>
</gene>
<evidence type="ECO:0000259" key="1">
    <source>
        <dbReference type="Pfam" id="PF13020"/>
    </source>
</evidence>
<dbReference type="InterPro" id="IPR024975">
    <property type="entry name" value="NOV_C"/>
</dbReference>
<evidence type="ECO:0000313" key="2">
    <source>
        <dbReference type="EMBL" id="SFM50261.1"/>
    </source>
</evidence>
<accession>A0A1I4RDB5</accession>
<organism evidence="2 3">
    <name type="scientific">Nitrosomonas communis</name>
    <dbReference type="NCBI Taxonomy" id="44574"/>
    <lineage>
        <taxon>Bacteria</taxon>
        <taxon>Pseudomonadati</taxon>
        <taxon>Pseudomonadota</taxon>
        <taxon>Betaproteobacteria</taxon>
        <taxon>Nitrosomonadales</taxon>
        <taxon>Nitrosomonadaceae</taxon>
        <taxon>Nitrosomonas</taxon>
    </lineage>
</organism>
<reference evidence="3" key="1">
    <citation type="submission" date="2016-10" db="EMBL/GenBank/DDBJ databases">
        <authorList>
            <person name="Varghese N."/>
            <person name="Submissions S."/>
        </authorList>
    </citation>
    <scope>NUCLEOTIDE SEQUENCE [LARGE SCALE GENOMIC DNA]</scope>
    <source>
        <strain evidence="3">Nm44</strain>
    </source>
</reference>
<feature type="domain" description="Protein NO VEIN C-terminal" evidence="1">
    <location>
        <begin position="7"/>
        <end position="53"/>
    </location>
</feature>
<name>A0A1I4RDB5_9PROT</name>
<dbReference type="Proteomes" id="UP000183287">
    <property type="component" value="Unassembled WGS sequence"/>
</dbReference>
<dbReference type="RefSeq" id="WP_177198122.1">
    <property type="nucleotide sequence ID" value="NZ_FOUB01000032.1"/>
</dbReference>
<proteinExistence type="predicted"/>
<dbReference type="AlphaFoldDB" id="A0A1I4RDB5"/>
<dbReference type="EMBL" id="FOUB01000032">
    <property type="protein sequence ID" value="SFM50261.1"/>
    <property type="molecule type" value="Genomic_DNA"/>
</dbReference>
<sequence length="83" mass="9465">MRGGLVEDFYIEVKATTDNGGGNIYLSSGQLNFLEENNDNSALAVVICGNDREVYNVIYRTLQEIRKDFQFEPIKFRLEQRGA</sequence>